<dbReference type="Gene3D" id="2.40.50.140">
    <property type="entry name" value="Nucleic acid-binding proteins"/>
    <property type="match status" value="4"/>
</dbReference>
<comment type="subcellular location">
    <subcellularLocation>
        <location evidence="1 13">Nucleus</location>
    </subcellularLocation>
</comment>
<sequence>MGGGVEVSLSRGAVAAMSRQVEGLRPVLQVADAPRLLGYSAAAARYRLALSDGEHMQLGVLAASLNGLVTSGALRRGTVIRVLEYFSGVVQNRRVIIVIQLEILHAELALISSPTFYEANATQHIGVSFSGGLDSHEACFMPGAQQVVSNSSYLSGHGLLDSSITTSAEPAVNNLPFGECLSSMPVQSTVDAKMQQLSLNDHQNPNMVIARGDAFGPSGNTCGNPMLPSSLHPTPMSLDRIRVPSTESPLRATPINALSPYQVRWKIKARVTAKTALRHFNNTTGTGKVFSFDLLDAEGGEIRATCFNLQAEQYFGLIEVDKVYLISKGSLQPAQKKFNPLNNDHEILVDHTTSIEICCGDESRFTLQQYNFRQISELENMEIGAFVDLVGIVTSVGPSAIVMRKDGTETKKRTLQLRDMSGRSVEIILWGRFCDAEGQQLQLLSDSGSNRVLALKGGRLSDFSGRSVVTISSTQLKVNPDIPVAKSLKQWYMAGGMIAPCVSLSHDISSLSRIYVQKTIAQIKDENLGRSDKPDFITVRAVISHVKADKFCYPACTLELNGKRCYRKVTNDSGDGTWYCDRCNQCSEKCEYKYLLLCQIKDHTGTTSAIAFQEAGEKIVGHTAEELFMIRNVEQDDVKFAAIMEMILLRECLFKLRVHADTYNGEQRTRCSIVDVEKLDASDVNHHHLEENDNLSKDISHPILMDNSSITPDAGYANLKARQIMPTSSNACGYGTCGVGVTGYEHLDRMPHPFPASSDGFCSNDGFIGWSSLSAGKGNSSHCFRCSQPGHWAKDCIVRAT</sequence>
<dbReference type="PANTHER" id="PTHR23273">
    <property type="entry name" value="REPLICATION FACTOR A 1, RFA1"/>
    <property type="match status" value="1"/>
</dbReference>
<dbReference type="InterPro" id="IPR004591">
    <property type="entry name" value="Rfa1"/>
</dbReference>
<dbReference type="InterPro" id="IPR031657">
    <property type="entry name" value="REPA_OB_2"/>
</dbReference>
<name>A0ABC8WJU8_9POAL</name>
<evidence type="ECO:0000256" key="11">
    <source>
        <dbReference type="ARBA" id="ARBA00023242"/>
    </source>
</evidence>
<keyword evidence="7 13" id="KW-0862">Zinc</keyword>
<dbReference type="PROSITE" id="PS50158">
    <property type="entry name" value="ZF_CCHC"/>
    <property type="match status" value="1"/>
</dbReference>
<keyword evidence="4 13" id="KW-0479">Metal-binding</keyword>
<dbReference type="Pfam" id="PF16900">
    <property type="entry name" value="REPA_OB_2"/>
    <property type="match status" value="1"/>
</dbReference>
<dbReference type="SUPFAM" id="SSF50249">
    <property type="entry name" value="Nucleic acid-binding proteins"/>
    <property type="match status" value="4"/>
</dbReference>
<evidence type="ECO:0000313" key="15">
    <source>
        <dbReference type="EMBL" id="CAL4910697.1"/>
    </source>
</evidence>
<dbReference type="SMART" id="SM00343">
    <property type="entry name" value="ZnF_C2HC"/>
    <property type="match status" value="1"/>
</dbReference>
<dbReference type="GO" id="GO:0006281">
    <property type="term" value="P:DNA repair"/>
    <property type="evidence" value="ECO:0007669"/>
    <property type="project" value="UniProtKB-KW"/>
</dbReference>
<keyword evidence="6 12" id="KW-0863">Zinc-finger</keyword>
<dbReference type="Gene3D" id="4.10.60.10">
    <property type="entry name" value="Zinc finger, CCHC-type"/>
    <property type="match status" value="1"/>
</dbReference>
<dbReference type="FunFam" id="2.40.50.140:FF:000064">
    <property type="entry name" value="Replication protein A subunit"/>
    <property type="match status" value="1"/>
</dbReference>
<dbReference type="Pfam" id="PF08646">
    <property type="entry name" value="Rep_fac-A_C"/>
    <property type="match status" value="1"/>
</dbReference>
<evidence type="ECO:0000256" key="6">
    <source>
        <dbReference type="ARBA" id="ARBA00022771"/>
    </source>
</evidence>
<dbReference type="InterPro" id="IPR007199">
    <property type="entry name" value="Rep_factor-A_N"/>
</dbReference>
<dbReference type="Pfam" id="PF00098">
    <property type="entry name" value="zf-CCHC"/>
    <property type="match status" value="1"/>
</dbReference>
<comment type="function">
    <text evidence="13">Component of the replication protein A complex (RPA) required for DNA recombination, repair and replication. The activity of RPA is mediated by single-stranded DNA binding and protein interactions. Probably involved in repair of double-strand DNA breaks (DSBs) induced by genotoxic stresses.</text>
</comment>
<protein>
    <recommendedName>
        <fullName evidence="13">Replication protein A subunit</fullName>
    </recommendedName>
</protein>
<dbReference type="NCBIfam" id="TIGR00617">
    <property type="entry name" value="rpa1"/>
    <property type="match status" value="1"/>
</dbReference>
<dbReference type="InterPro" id="IPR013955">
    <property type="entry name" value="Rep_factor-A_C"/>
</dbReference>
<reference evidence="15" key="1">
    <citation type="submission" date="2024-10" db="EMBL/GenBank/DDBJ databases">
        <authorList>
            <person name="Ryan C."/>
        </authorList>
    </citation>
    <scope>NUCLEOTIDE SEQUENCE [LARGE SCALE GENOMIC DNA]</scope>
</reference>
<gene>
    <name evidence="15" type="ORF">URODEC1_LOCUS14526</name>
</gene>
<dbReference type="FunFam" id="2.40.50.140:FF:000090">
    <property type="entry name" value="Replication protein A subunit"/>
    <property type="match status" value="1"/>
</dbReference>
<dbReference type="PANTHER" id="PTHR23273:SF4">
    <property type="entry name" value="REPLICATION PROTEIN A OB DOMAIN-CONTAINING PROTEIN"/>
    <property type="match status" value="1"/>
</dbReference>
<accession>A0ABC8WJU8</accession>
<evidence type="ECO:0000256" key="8">
    <source>
        <dbReference type="ARBA" id="ARBA00023125"/>
    </source>
</evidence>
<dbReference type="GO" id="GO:0003677">
    <property type="term" value="F:DNA binding"/>
    <property type="evidence" value="ECO:0007669"/>
    <property type="project" value="UniProtKB-KW"/>
</dbReference>
<dbReference type="InterPro" id="IPR036875">
    <property type="entry name" value="Znf_CCHC_sf"/>
</dbReference>
<dbReference type="CDD" id="cd04474">
    <property type="entry name" value="RPA1_DBD_A"/>
    <property type="match status" value="1"/>
</dbReference>
<evidence type="ECO:0000256" key="10">
    <source>
        <dbReference type="ARBA" id="ARBA00023204"/>
    </source>
</evidence>
<keyword evidence="9" id="KW-0233">DNA recombination</keyword>
<evidence type="ECO:0000256" key="9">
    <source>
        <dbReference type="ARBA" id="ARBA00023172"/>
    </source>
</evidence>
<comment type="similarity">
    <text evidence="2 13">Belongs to the replication factor A protein 1 family.</text>
</comment>
<keyword evidence="3 13" id="KW-0235">DNA replication</keyword>
<evidence type="ECO:0000256" key="1">
    <source>
        <dbReference type="ARBA" id="ARBA00004123"/>
    </source>
</evidence>
<dbReference type="CDD" id="cd04476">
    <property type="entry name" value="RPA1_DBD_C"/>
    <property type="match status" value="1"/>
</dbReference>
<dbReference type="EMBL" id="OZ075122">
    <property type="protein sequence ID" value="CAL4910697.1"/>
    <property type="molecule type" value="Genomic_DNA"/>
</dbReference>
<dbReference type="GO" id="GO:0005634">
    <property type="term" value="C:nucleus"/>
    <property type="evidence" value="ECO:0007669"/>
    <property type="project" value="UniProtKB-SubCell"/>
</dbReference>
<keyword evidence="11 13" id="KW-0539">Nucleus</keyword>
<keyword evidence="5" id="KW-0227">DNA damage</keyword>
<keyword evidence="10" id="KW-0234">DNA repair</keyword>
<evidence type="ECO:0000256" key="3">
    <source>
        <dbReference type="ARBA" id="ARBA00022705"/>
    </source>
</evidence>
<keyword evidence="8 13" id="KW-0238">DNA-binding</keyword>
<evidence type="ECO:0000256" key="4">
    <source>
        <dbReference type="ARBA" id="ARBA00022723"/>
    </source>
</evidence>
<proteinExistence type="inferred from homology"/>
<dbReference type="GO" id="GO:0006310">
    <property type="term" value="P:DNA recombination"/>
    <property type="evidence" value="ECO:0007669"/>
    <property type="project" value="UniProtKB-KW"/>
</dbReference>
<dbReference type="Proteomes" id="UP001497457">
    <property type="component" value="Chromosome 12b"/>
</dbReference>
<feature type="domain" description="CCHC-type" evidence="14">
    <location>
        <begin position="783"/>
        <end position="796"/>
    </location>
</feature>
<dbReference type="Pfam" id="PF04057">
    <property type="entry name" value="Rep-A_N"/>
    <property type="match status" value="1"/>
</dbReference>
<evidence type="ECO:0000256" key="2">
    <source>
        <dbReference type="ARBA" id="ARBA00005690"/>
    </source>
</evidence>
<dbReference type="InterPro" id="IPR047192">
    <property type="entry name" value="Euk_RPA1_DBD_C"/>
</dbReference>
<dbReference type="InterPro" id="IPR001878">
    <property type="entry name" value="Znf_CCHC"/>
</dbReference>
<dbReference type="CDD" id="cd04475">
    <property type="entry name" value="RPA1_DBD_B"/>
    <property type="match status" value="1"/>
</dbReference>
<evidence type="ECO:0000256" key="12">
    <source>
        <dbReference type="PROSITE-ProRule" id="PRU00047"/>
    </source>
</evidence>
<dbReference type="SUPFAM" id="SSF57756">
    <property type="entry name" value="Retrovirus zinc finger-like domains"/>
    <property type="match status" value="1"/>
</dbReference>
<comment type="subunit">
    <text evidence="13">Heterotrimer of RPA1, RPA2 and RPA3 (canonical replication protein A complex).</text>
</comment>
<dbReference type="Pfam" id="PF01336">
    <property type="entry name" value="tRNA_anti-codon"/>
    <property type="match status" value="1"/>
</dbReference>
<evidence type="ECO:0000256" key="13">
    <source>
        <dbReference type="RuleBase" id="RU364130"/>
    </source>
</evidence>
<organism evidence="15 16">
    <name type="scientific">Urochloa decumbens</name>
    <dbReference type="NCBI Taxonomy" id="240449"/>
    <lineage>
        <taxon>Eukaryota</taxon>
        <taxon>Viridiplantae</taxon>
        <taxon>Streptophyta</taxon>
        <taxon>Embryophyta</taxon>
        <taxon>Tracheophyta</taxon>
        <taxon>Spermatophyta</taxon>
        <taxon>Magnoliopsida</taxon>
        <taxon>Liliopsida</taxon>
        <taxon>Poales</taxon>
        <taxon>Poaceae</taxon>
        <taxon>PACMAD clade</taxon>
        <taxon>Panicoideae</taxon>
        <taxon>Panicodae</taxon>
        <taxon>Paniceae</taxon>
        <taxon>Melinidinae</taxon>
        <taxon>Urochloa</taxon>
    </lineage>
</organism>
<dbReference type="GO" id="GO:0006260">
    <property type="term" value="P:DNA replication"/>
    <property type="evidence" value="ECO:0007669"/>
    <property type="project" value="UniProtKB-KW"/>
</dbReference>
<evidence type="ECO:0000313" key="16">
    <source>
        <dbReference type="Proteomes" id="UP001497457"/>
    </source>
</evidence>
<evidence type="ECO:0000256" key="5">
    <source>
        <dbReference type="ARBA" id="ARBA00022763"/>
    </source>
</evidence>
<dbReference type="AlphaFoldDB" id="A0ABC8WJU8"/>
<evidence type="ECO:0000256" key="7">
    <source>
        <dbReference type="ARBA" id="ARBA00022833"/>
    </source>
</evidence>
<dbReference type="InterPro" id="IPR012340">
    <property type="entry name" value="NA-bd_OB-fold"/>
</dbReference>
<dbReference type="InterPro" id="IPR004365">
    <property type="entry name" value="NA-bd_OB_tRNA"/>
</dbReference>
<dbReference type="FunFam" id="2.40.50.140:FF:000041">
    <property type="entry name" value="Replication protein A subunit"/>
    <property type="match status" value="1"/>
</dbReference>
<dbReference type="GO" id="GO:0008270">
    <property type="term" value="F:zinc ion binding"/>
    <property type="evidence" value="ECO:0007669"/>
    <property type="project" value="UniProtKB-KW"/>
</dbReference>
<evidence type="ECO:0000259" key="14">
    <source>
        <dbReference type="PROSITE" id="PS50158"/>
    </source>
</evidence>
<keyword evidence="16" id="KW-1185">Reference proteome</keyword>